<comment type="caution">
    <text evidence="4">The sequence shown here is derived from an EMBL/GenBank/DDBJ whole genome shotgun (WGS) entry which is preliminary data.</text>
</comment>
<dbReference type="CDD" id="cd06223">
    <property type="entry name" value="PRTases_typeI"/>
    <property type="match status" value="1"/>
</dbReference>
<dbReference type="InterPro" id="IPR000836">
    <property type="entry name" value="PRTase_dom"/>
</dbReference>
<organism evidence="4 5">
    <name type="scientific">Phaeospirillum tilakii</name>
    <dbReference type="NCBI Taxonomy" id="741673"/>
    <lineage>
        <taxon>Bacteria</taxon>
        <taxon>Pseudomonadati</taxon>
        <taxon>Pseudomonadota</taxon>
        <taxon>Alphaproteobacteria</taxon>
        <taxon>Rhodospirillales</taxon>
        <taxon>Rhodospirillaceae</taxon>
        <taxon>Phaeospirillum</taxon>
    </lineage>
</organism>
<dbReference type="Proteomes" id="UP001597296">
    <property type="component" value="Unassembled WGS sequence"/>
</dbReference>
<dbReference type="InterPro" id="IPR044005">
    <property type="entry name" value="DZR_2"/>
</dbReference>
<proteinExistence type="inferred from homology"/>
<dbReference type="PANTHER" id="PTHR47505">
    <property type="entry name" value="DNA UTILIZATION PROTEIN YHGH"/>
    <property type="match status" value="1"/>
</dbReference>
<dbReference type="EMBL" id="JBHUIY010000003">
    <property type="protein sequence ID" value="MFD2232660.1"/>
    <property type="molecule type" value="Genomic_DNA"/>
</dbReference>
<dbReference type="Pfam" id="PF00156">
    <property type="entry name" value="Pribosyltran"/>
    <property type="match status" value="1"/>
</dbReference>
<evidence type="ECO:0000313" key="4">
    <source>
        <dbReference type="EMBL" id="MFD2232660.1"/>
    </source>
</evidence>
<evidence type="ECO:0000313" key="5">
    <source>
        <dbReference type="Proteomes" id="UP001597296"/>
    </source>
</evidence>
<dbReference type="Gene3D" id="3.40.50.2020">
    <property type="match status" value="1"/>
</dbReference>
<dbReference type="Pfam" id="PF18912">
    <property type="entry name" value="DZR_2"/>
    <property type="match status" value="1"/>
</dbReference>
<name>A0ABW5C9E5_9PROT</name>
<accession>A0ABW5C9E5</accession>
<reference evidence="5" key="1">
    <citation type="journal article" date="2019" name="Int. J. Syst. Evol. Microbiol.">
        <title>The Global Catalogue of Microorganisms (GCM) 10K type strain sequencing project: providing services to taxonomists for standard genome sequencing and annotation.</title>
        <authorList>
            <consortium name="The Broad Institute Genomics Platform"/>
            <consortium name="The Broad Institute Genome Sequencing Center for Infectious Disease"/>
            <person name="Wu L."/>
            <person name="Ma J."/>
        </authorList>
    </citation>
    <scope>NUCLEOTIDE SEQUENCE [LARGE SCALE GENOMIC DNA]</scope>
    <source>
        <strain evidence="5">KCTC 15012</strain>
    </source>
</reference>
<gene>
    <name evidence="4" type="ORF">ACFSNB_02455</name>
</gene>
<dbReference type="SUPFAM" id="SSF53271">
    <property type="entry name" value="PRTase-like"/>
    <property type="match status" value="1"/>
</dbReference>
<dbReference type="InterPro" id="IPR029057">
    <property type="entry name" value="PRTase-like"/>
</dbReference>
<feature type="domain" description="Double zinc ribbon" evidence="3">
    <location>
        <begin position="14"/>
        <end position="73"/>
    </location>
</feature>
<dbReference type="InterPro" id="IPR051910">
    <property type="entry name" value="ComF/GntX_DNA_util-trans"/>
</dbReference>
<feature type="domain" description="Phosphoribosyltransferase" evidence="2">
    <location>
        <begin position="191"/>
        <end position="242"/>
    </location>
</feature>
<dbReference type="PANTHER" id="PTHR47505:SF1">
    <property type="entry name" value="DNA UTILIZATION PROTEIN YHGH"/>
    <property type="match status" value="1"/>
</dbReference>
<evidence type="ECO:0000256" key="1">
    <source>
        <dbReference type="ARBA" id="ARBA00008007"/>
    </source>
</evidence>
<evidence type="ECO:0000259" key="2">
    <source>
        <dbReference type="Pfam" id="PF00156"/>
    </source>
</evidence>
<protein>
    <submittedName>
        <fullName evidence="4">ComF family protein</fullName>
    </submittedName>
</protein>
<comment type="similarity">
    <text evidence="1">Belongs to the ComF/GntX family.</text>
</comment>
<dbReference type="RefSeq" id="WP_377314174.1">
    <property type="nucleotide sequence ID" value="NZ_JBHUIY010000003.1"/>
</dbReference>
<keyword evidence="5" id="KW-1185">Reference proteome</keyword>
<evidence type="ECO:0000259" key="3">
    <source>
        <dbReference type="Pfam" id="PF18912"/>
    </source>
</evidence>
<sequence length="246" mass="26170">MRLAAAAGRVGRLLLDAVLPPLCLKCHAVVAEPGTLCPACWQRIGFLAPPWCACCGRPFEVDPGPGACCGACLTHPPGFDRARAVLRYDDESRSLLLRLKHGDRLEGVGAYAHWMARAGAELLDGADLLVPVPLHRWRLALRRYNQAAVLALALGRRSGIAVAPDLLRRARSTPSQGHLGPEARRRNVAGAFTLARGATGLTGRRVVLIDDVMTTGATAEECARVLRRGGAASVAVLTLARALRGE</sequence>